<dbReference type="Gene3D" id="1.20.1640.10">
    <property type="entry name" value="Multidrug efflux transporter AcrB transmembrane domain"/>
    <property type="match status" value="2"/>
</dbReference>
<dbReference type="PRINTS" id="PR00702">
    <property type="entry name" value="ACRIFLAVINRP"/>
</dbReference>
<gene>
    <name evidence="2" type="ORF">G3T16_15950</name>
</gene>
<keyword evidence="1" id="KW-0812">Transmembrane</keyword>
<feature type="transmembrane region" description="Helical" evidence="1">
    <location>
        <begin position="896"/>
        <end position="915"/>
    </location>
</feature>
<dbReference type="PANTHER" id="PTHR32063">
    <property type="match status" value="1"/>
</dbReference>
<feature type="transmembrane region" description="Helical" evidence="1">
    <location>
        <begin position="361"/>
        <end position="378"/>
    </location>
</feature>
<dbReference type="RefSeq" id="WP_163496098.1">
    <property type="nucleotide sequence ID" value="NZ_CP048711.1"/>
</dbReference>
<feature type="transmembrane region" description="Helical" evidence="1">
    <location>
        <begin position="336"/>
        <end position="355"/>
    </location>
</feature>
<dbReference type="SUPFAM" id="SSF82693">
    <property type="entry name" value="Multidrug efflux transporter AcrB pore domain, PN1, PN2, PC1 and PC2 subdomains"/>
    <property type="match status" value="2"/>
</dbReference>
<dbReference type="SUPFAM" id="SSF82866">
    <property type="entry name" value="Multidrug efflux transporter AcrB transmembrane domain"/>
    <property type="match status" value="2"/>
</dbReference>
<keyword evidence="3" id="KW-1185">Reference proteome</keyword>
<organism evidence="2 3">
    <name type="scientific">Kineobactrum salinum</name>
    <dbReference type="NCBI Taxonomy" id="2708301"/>
    <lineage>
        <taxon>Bacteria</taxon>
        <taxon>Pseudomonadati</taxon>
        <taxon>Pseudomonadota</taxon>
        <taxon>Gammaproteobacteria</taxon>
        <taxon>Cellvibrionales</taxon>
        <taxon>Halieaceae</taxon>
        <taxon>Kineobactrum</taxon>
    </lineage>
</organism>
<keyword evidence="1" id="KW-1133">Transmembrane helix</keyword>
<name>A0A6C0UA68_9GAMM</name>
<dbReference type="Gene3D" id="3.30.2090.10">
    <property type="entry name" value="Multidrug efflux transporter AcrB TolC docking domain, DN and DC subdomains"/>
    <property type="match status" value="2"/>
</dbReference>
<feature type="transmembrane region" description="Helical" evidence="1">
    <location>
        <begin position="921"/>
        <end position="942"/>
    </location>
</feature>
<reference evidence="2 3" key="1">
    <citation type="submission" date="2020-02" db="EMBL/GenBank/DDBJ databases">
        <title>Genome sequencing for Kineobactrum sp. M2.</title>
        <authorList>
            <person name="Park S.-J."/>
        </authorList>
    </citation>
    <scope>NUCLEOTIDE SEQUENCE [LARGE SCALE GENOMIC DNA]</scope>
    <source>
        <strain evidence="2 3">M2</strain>
    </source>
</reference>
<dbReference type="Gene3D" id="3.30.70.1320">
    <property type="entry name" value="Multidrug efflux transporter AcrB pore domain like"/>
    <property type="match status" value="1"/>
</dbReference>
<feature type="transmembrane region" description="Helical" evidence="1">
    <location>
        <begin position="458"/>
        <end position="479"/>
    </location>
</feature>
<feature type="transmembrane region" description="Helical" evidence="1">
    <location>
        <begin position="20"/>
        <end position="38"/>
    </location>
</feature>
<proteinExistence type="predicted"/>
<dbReference type="GO" id="GO:0005886">
    <property type="term" value="C:plasma membrane"/>
    <property type="evidence" value="ECO:0007669"/>
    <property type="project" value="TreeGrafter"/>
</dbReference>
<sequence>MNPQRHKGIIAWFAHNPVAANLLMVMILVVGLGSAFSIQRAMFPVFDINFIMINMSYPGAAPEEVEQGIVLKIEEAINDVDGIKRVESDALESHAVVRVEPLDGADMSMLLDDLKNRIDAIQHFPENAERPIISQPELLFPALTLQLSGELDERGMKSLADEIRRELLALPEVSAAEVVGARDYEIAVEISEQQLREYHLSLGEVADIIARSSLDLPAGSVRTLQGDILLRTLGQAYVQQDFESIVLRSWPDGTRLLLGDIATVADGFEETRGFSRFNGHYSLGIQVFSMGDQDIIDTAEVTRQWVAAKQAQLPAAVTLEIWSDITYYLEGRLGMMLKNLAMGALLVFIVLALFLEIKLAFWVMLGIPVCFLGAMAMINTPYIHASLNMISIFGFILVLGIVVDDAIIMGESAYAEQERHGRSIDSVIDGVQKVATPATFGVLTTIVAFAPTLFIDGVFAALPAACGWVVILCLMFSLIESKWILPAHLAHSSATRSRLLLSVDAVQERINRRLRHFVETRYSPFMQRCVHYRYLTFASFVALFILCTGLLAGGVVRTVIAPDVPGEFIGVELKMTEGTAEERTVAAIESIVAALDQVERDYHRETGNQEPLVKHVFAYGSDRISGGVDIELSKEDQREINTRAIESRLREAVGTIHGVEVLSISTDNGPSFGPAVAFDLMHSDFNMLRSAADELEQALRRYNGLFDIRNGASNTADEFHLDILPEAESLGLSRADLANQVRHAFYGAEAQRIQRGIDEIKVMVRYPRADRETISSLDSMYIRTPEGDEVPFNTVARLEVKQGLLKVTHINYQRAVEVTAEADNTLVEPARVIAEIEQTVMPDLLAKYPGLSYSLSGLADEEEKMVTSMVIGFALALFGIYALLAIPTRSYLQPLIIMGVIPFGVIGAIVGHWMTGYPLSMMSMMGVIALSGVVVNDSLILVDHINTAVKSGLDELRAVAEAGTRRFRAILLTSLTTFFGLAPMLLERSAQAQAIVPMAVSLAFGIVFATVITLLLVPCLYMILLDLRNWREQRAGLDAATSAH</sequence>
<dbReference type="PANTHER" id="PTHR32063:SF33">
    <property type="entry name" value="RND SUPERFAMILY EFFLUX PUMP PERMEASE COMPONENT"/>
    <property type="match status" value="1"/>
</dbReference>
<dbReference type="Pfam" id="PF00873">
    <property type="entry name" value="ACR_tran"/>
    <property type="match status" value="1"/>
</dbReference>
<dbReference type="Gene3D" id="3.30.70.1440">
    <property type="entry name" value="Multidrug efflux transporter AcrB pore domain"/>
    <property type="match status" value="1"/>
</dbReference>
<evidence type="ECO:0000256" key="1">
    <source>
        <dbReference type="SAM" id="Phobius"/>
    </source>
</evidence>
<evidence type="ECO:0000313" key="2">
    <source>
        <dbReference type="EMBL" id="QIB66664.1"/>
    </source>
</evidence>
<dbReference type="Proteomes" id="UP000477680">
    <property type="component" value="Chromosome"/>
</dbReference>
<dbReference type="Gene3D" id="3.30.70.1430">
    <property type="entry name" value="Multidrug efflux transporter AcrB pore domain"/>
    <property type="match status" value="2"/>
</dbReference>
<accession>A0A6C0UA68</accession>
<keyword evidence="1" id="KW-0472">Membrane</keyword>
<feature type="transmembrane region" description="Helical" evidence="1">
    <location>
        <begin position="865"/>
        <end position="884"/>
    </location>
</feature>
<dbReference type="SUPFAM" id="SSF82714">
    <property type="entry name" value="Multidrug efflux transporter AcrB TolC docking domain, DN and DC subdomains"/>
    <property type="match status" value="2"/>
</dbReference>
<feature type="transmembrane region" description="Helical" evidence="1">
    <location>
        <begin position="967"/>
        <end position="986"/>
    </location>
</feature>
<dbReference type="InterPro" id="IPR001036">
    <property type="entry name" value="Acrflvin-R"/>
</dbReference>
<dbReference type="GO" id="GO:0042910">
    <property type="term" value="F:xenobiotic transmembrane transporter activity"/>
    <property type="evidence" value="ECO:0007669"/>
    <property type="project" value="TreeGrafter"/>
</dbReference>
<evidence type="ECO:0000313" key="3">
    <source>
        <dbReference type="Proteomes" id="UP000477680"/>
    </source>
</evidence>
<feature type="transmembrane region" description="Helical" evidence="1">
    <location>
        <begin position="534"/>
        <end position="556"/>
    </location>
</feature>
<feature type="transmembrane region" description="Helical" evidence="1">
    <location>
        <begin position="385"/>
        <end position="403"/>
    </location>
</feature>
<protein>
    <submittedName>
        <fullName evidence="2">Efflux RND transporter permease subunit</fullName>
    </submittedName>
</protein>
<dbReference type="KEGG" id="kim:G3T16_15950"/>
<dbReference type="InterPro" id="IPR027463">
    <property type="entry name" value="AcrB_DN_DC_subdom"/>
</dbReference>
<dbReference type="EMBL" id="CP048711">
    <property type="protein sequence ID" value="QIB66664.1"/>
    <property type="molecule type" value="Genomic_DNA"/>
</dbReference>
<feature type="transmembrane region" description="Helical" evidence="1">
    <location>
        <begin position="998"/>
        <end position="1024"/>
    </location>
</feature>
<dbReference type="AlphaFoldDB" id="A0A6C0UA68"/>